<dbReference type="AlphaFoldDB" id="A0A402CSC1"/>
<dbReference type="Pfam" id="PF00534">
    <property type="entry name" value="Glycos_transf_1"/>
    <property type="match status" value="1"/>
</dbReference>
<dbReference type="CDD" id="cd03801">
    <property type="entry name" value="GT4_PimA-like"/>
    <property type="match status" value="1"/>
</dbReference>
<dbReference type="EMBL" id="AP025739">
    <property type="protein sequence ID" value="BDI28316.1"/>
    <property type="molecule type" value="Genomic_DNA"/>
</dbReference>
<dbReference type="Gene3D" id="3.40.50.2000">
    <property type="entry name" value="Glycogen Phosphorylase B"/>
    <property type="match status" value="2"/>
</dbReference>
<dbReference type="SUPFAM" id="SSF53756">
    <property type="entry name" value="UDP-Glycosyltransferase/glycogen phosphorylase"/>
    <property type="match status" value="1"/>
</dbReference>
<dbReference type="PANTHER" id="PTHR45947">
    <property type="entry name" value="SULFOQUINOVOSYL TRANSFERASE SQD2"/>
    <property type="match status" value="1"/>
</dbReference>
<organism evidence="1 2">
    <name type="scientific">Capsulimonas corticalis</name>
    <dbReference type="NCBI Taxonomy" id="2219043"/>
    <lineage>
        <taxon>Bacteria</taxon>
        <taxon>Bacillati</taxon>
        <taxon>Armatimonadota</taxon>
        <taxon>Armatimonadia</taxon>
        <taxon>Capsulimonadales</taxon>
        <taxon>Capsulimonadaceae</taxon>
        <taxon>Capsulimonas</taxon>
    </lineage>
</organism>
<proteinExistence type="predicted"/>
<dbReference type="KEGG" id="ccot:CCAX7_003670"/>
<dbReference type="Proteomes" id="UP000287394">
    <property type="component" value="Chromosome"/>
</dbReference>
<dbReference type="RefSeq" id="WP_119320259.1">
    <property type="nucleotide sequence ID" value="NZ_AP025739.1"/>
</dbReference>
<keyword evidence="2" id="KW-1185">Reference proteome</keyword>
<dbReference type="FunCoup" id="A0A402CSC1">
    <property type="interactions" value="215"/>
</dbReference>
<protein>
    <submittedName>
        <fullName evidence="1">Glycosyl transferase</fullName>
    </submittedName>
</protein>
<sequence>MRVIMLSWEYPPKIVGGISRHLYDLAHALKAQDVEVHVVTCEHPGAAAEAVEDGIHLYRVVPQGQANDFIHWVHLLNNAMFARADALVQELLGVDSEGNALPPSEDDPIVIHSHDWLAFFAGNELKYKYRLPFVSTIHATEYGRNSGINGPIQEYINSIESRLQHESWRVIVCTEFMKRECEKALLTPWDKMDIIYNGVDASKFQLPEFSEEERAAFRARFAAPEEKIIFFVGRMVREKGVQVLIEALPKIRWGYHDAKLLIVGGGHKDHLYNLASYLGMERHVYFPGFVPDEDLMKIYQIIDIACFPSLYEPFGIVALEAMAAKVPVVVSDAGGLPEVVLNNVTGITTYAGNPNSLGDGILKLLHEPETAKRLAEAAFARLQTDFHWDNIARQTVGTYDRVWSEYITSPWWPGNDGRDLTPPVAASASPAFLDAAALELDTDDSHLVTVDDETEIVETGGSHITEAAQ</sequence>
<dbReference type="OrthoDB" id="9801609at2"/>
<dbReference type="InterPro" id="IPR028098">
    <property type="entry name" value="Glyco_trans_4-like_N"/>
</dbReference>
<name>A0A402CSC1_9BACT</name>
<dbReference type="Pfam" id="PF13439">
    <property type="entry name" value="Glyco_transf_4"/>
    <property type="match status" value="1"/>
</dbReference>
<dbReference type="InterPro" id="IPR001296">
    <property type="entry name" value="Glyco_trans_1"/>
</dbReference>
<gene>
    <name evidence="1" type="ORF">CCAX7_003670</name>
</gene>
<keyword evidence="1" id="KW-0808">Transferase</keyword>
<dbReference type="PANTHER" id="PTHR45947:SF3">
    <property type="entry name" value="SULFOQUINOVOSYL TRANSFERASE SQD2"/>
    <property type="match status" value="1"/>
</dbReference>
<reference evidence="1 2" key="1">
    <citation type="journal article" date="2019" name="Int. J. Syst. Evol. Microbiol.">
        <title>Capsulimonas corticalis gen. nov., sp. nov., an aerobic capsulated bacterium, of a novel bacterial order, Capsulimonadales ord. nov., of the class Armatimonadia of the phylum Armatimonadetes.</title>
        <authorList>
            <person name="Li J."/>
            <person name="Kudo C."/>
            <person name="Tonouchi A."/>
        </authorList>
    </citation>
    <scope>NUCLEOTIDE SEQUENCE [LARGE SCALE GENOMIC DNA]</scope>
    <source>
        <strain evidence="1 2">AX-7</strain>
    </source>
</reference>
<evidence type="ECO:0000313" key="1">
    <source>
        <dbReference type="EMBL" id="BDI28316.1"/>
    </source>
</evidence>
<dbReference type="GO" id="GO:0016757">
    <property type="term" value="F:glycosyltransferase activity"/>
    <property type="evidence" value="ECO:0007669"/>
    <property type="project" value="InterPro"/>
</dbReference>
<accession>A0A402CSC1</accession>
<evidence type="ECO:0000313" key="2">
    <source>
        <dbReference type="Proteomes" id="UP000287394"/>
    </source>
</evidence>
<dbReference type="InterPro" id="IPR050194">
    <property type="entry name" value="Glycosyltransferase_grp1"/>
</dbReference>